<evidence type="ECO:0000256" key="1">
    <source>
        <dbReference type="SAM" id="MobiDB-lite"/>
    </source>
</evidence>
<sequence>MASVGRLGRWPAFGAAAQRQAANRRPDCPDSQEMTGGDRVATTLLPALVITGPRAGDLTQRERPAISGVSELGGIARSAPGNDA</sequence>
<dbReference type="STRING" id="1082479.SAMN05216241_104181"/>
<evidence type="ECO:0000313" key="2">
    <source>
        <dbReference type="EMBL" id="SDG03127.1"/>
    </source>
</evidence>
<feature type="region of interest" description="Disordered" evidence="1">
    <location>
        <begin position="15"/>
        <end position="37"/>
    </location>
</feature>
<protein>
    <submittedName>
        <fullName evidence="2">Uncharacterized protein</fullName>
    </submittedName>
</protein>
<keyword evidence="3" id="KW-1185">Reference proteome</keyword>
<reference evidence="2 3" key="1">
    <citation type="submission" date="2016-10" db="EMBL/GenBank/DDBJ databases">
        <authorList>
            <person name="de Groot N.N."/>
        </authorList>
    </citation>
    <scope>NUCLEOTIDE SEQUENCE [LARGE SCALE GENOMIC DNA]</scope>
    <source>
        <strain evidence="2 3">DSM 25584</strain>
    </source>
</reference>
<gene>
    <name evidence="2" type="ORF">SAMN05216241_104181</name>
</gene>
<dbReference type="Proteomes" id="UP000199415">
    <property type="component" value="Unassembled WGS sequence"/>
</dbReference>
<dbReference type="AlphaFoldDB" id="A0A1G7QX92"/>
<accession>A0A1G7QX92</accession>
<proteinExistence type="predicted"/>
<dbReference type="EMBL" id="FNCE01000004">
    <property type="protein sequence ID" value="SDG03127.1"/>
    <property type="molecule type" value="Genomic_DNA"/>
</dbReference>
<organism evidence="2 3">
    <name type="scientific">Limimonas halophila</name>
    <dbReference type="NCBI Taxonomy" id="1082479"/>
    <lineage>
        <taxon>Bacteria</taxon>
        <taxon>Pseudomonadati</taxon>
        <taxon>Pseudomonadota</taxon>
        <taxon>Alphaproteobacteria</taxon>
        <taxon>Rhodospirillales</taxon>
        <taxon>Rhodovibrionaceae</taxon>
        <taxon>Limimonas</taxon>
    </lineage>
</organism>
<name>A0A1G7QX92_9PROT</name>
<evidence type="ECO:0000313" key="3">
    <source>
        <dbReference type="Proteomes" id="UP000199415"/>
    </source>
</evidence>